<comment type="caution">
    <text evidence="4">The sequence shown here is derived from an EMBL/GenBank/DDBJ whole genome shotgun (WGS) entry which is preliminary data.</text>
</comment>
<dbReference type="PANTHER" id="PTHR42897:SF1">
    <property type="entry name" value="2-OXOACID OXIDOREDUCTASE (FERREDOXIN)"/>
    <property type="match status" value="1"/>
</dbReference>
<feature type="domain" description="Thiamine pyrophosphate enzyme TPP-binding" evidence="3">
    <location>
        <begin position="74"/>
        <end position="211"/>
    </location>
</feature>
<keyword evidence="4" id="KW-0670">Pyruvate</keyword>
<dbReference type="GO" id="GO:0006082">
    <property type="term" value="P:organic acid metabolic process"/>
    <property type="evidence" value="ECO:0007669"/>
    <property type="project" value="UniProtKB-ARBA"/>
</dbReference>
<organism evidence="4 5">
    <name type="scientific">Methanosuratincola subterraneus</name>
    <dbReference type="NCBI Taxonomy" id="2593994"/>
    <lineage>
        <taxon>Archaea</taxon>
        <taxon>Thermoproteota</taxon>
        <taxon>Methanosuratincolia</taxon>
        <taxon>Candidatus Methanomethylicales</taxon>
        <taxon>Candidatus Methanomethylicaceae</taxon>
        <taxon>Candidatus Methanosuratincola (ex Vanwonterghem et al. 2016)</taxon>
    </lineage>
</organism>
<dbReference type="GO" id="GO:0016491">
    <property type="term" value="F:oxidoreductase activity"/>
    <property type="evidence" value="ECO:0007669"/>
    <property type="project" value="UniProtKB-KW"/>
</dbReference>
<dbReference type="NCBIfam" id="NF008818">
    <property type="entry name" value="PRK11864.1"/>
    <property type="match status" value="1"/>
</dbReference>
<dbReference type="AlphaFoldDB" id="A0A3S3SSW9"/>
<dbReference type="InterPro" id="IPR051479">
    <property type="entry name" value="PorB-like"/>
</dbReference>
<evidence type="ECO:0000259" key="3">
    <source>
        <dbReference type="Pfam" id="PF02775"/>
    </source>
</evidence>
<dbReference type="PANTHER" id="PTHR42897">
    <property type="entry name" value="PYRUVATE SYNTHASE SUBUNIT PORB"/>
    <property type="match status" value="1"/>
</dbReference>
<dbReference type="GO" id="GO:0044272">
    <property type="term" value="P:sulfur compound biosynthetic process"/>
    <property type="evidence" value="ECO:0007669"/>
    <property type="project" value="UniProtKB-ARBA"/>
</dbReference>
<dbReference type="Proteomes" id="UP000288215">
    <property type="component" value="Unassembled WGS sequence"/>
</dbReference>
<dbReference type="SUPFAM" id="SSF52518">
    <property type="entry name" value="Thiamin diphosphate-binding fold (THDP-binding)"/>
    <property type="match status" value="1"/>
</dbReference>
<proteinExistence type="predicted"/>
<dbReference type="EMBL" id="RXGA01000001">
    <property type="protein sequence ID" value="RWX74058.1"/>
    <property type="molecule type" value="Genomic_DNA"/>
</dbReference>
<keyword evidence="1" id="KW-0560">Oxidoreductase</keyword>
<dbReference type="GO" id="GO:0030976">
    <property type="term" value="F:thiamine pyrophosphate binding"/>
    <property type="evidence" value="ECO:0007669"/>
    <property type="project" value="InterPro"/>
</dbReference>
<evidence type="ECO:0000313" key="4">
    <source>
        <dbReference type="EMBL" id="RWX74058.1"/>
    </source>
</evidence>
<reference evidence="4 5" key="1">
    <citation type="submission" date="2018-12" db="EMBL/GenBank/DDBJ databases">
        <title>The complete genome of the methanogenic archaea of the candidate phylum Verstraetearchaeota, obtained from the metagenome of underground thermal water.</title>
        <authorList>
            <person name="Kadnikov V.V."/>
            <person name="Mardanov A.V."/>
            <person name="Beletsky A.V."/>
            <person name="Karnachuk O.V."/>
            <person name="Ravin N.V."/>
        </authorList>
    </citation>
    <scope>NUCLEOTIDE SEQUENCE [LARGE SCALE GENOMIC DNA]</scope>
    <source>
        <strain evidence="4">Ch88</strain>
    </source>
</reference>
<dbReference type="Pfam" id="PF02775">
    <property type="entry name" value="TPP_enzyme_C"/>
    <property type="match status" value="1"/>
</dbReference>
<evidence type="ECO:0000256" key="1">
    <source>
        <dbReference type="ARBA" id="ARBA00023002"/>
    </source>
</evidence>
<dbReference type="InterPro" id="IPR029061">
    <property type="entry name" value="THDP-binding"/>
</dbReference>
<evidence type="ECO:0000256" key="2">
    <source>
        <dbReference type="SAM" id="MobiDB-lite"/>
    </source>
</evidence>
<gene>
    <name evidence="4" type="ORF">Metus_0083</name>
</gene>
<accession>A0A3S3SSW9</accession>
<dbReference type="CDD" id="cd03376">
    <property type="entry name" value="TPP_PFOR_porB_like"/>
    <property type="match status" value="1"/>
</dbReference>
<evidence type="ECO:0000313" key="5">
    <source>
        <dbReference type="Proteomes" id="UP000288215"/>
    </source>
</evidence>
<dbReference type="Gene3D" id="3.40.50.970">
    <property type="match status" value="2"/>
</dbReference>
<feature type="region of interest" description="Disordered" evidence="2">
    <location>
        <begin position="145"/>
        <end position="164"/>
    </location>
</feature>
<protein>
    <submittedName>
        <fullName evidence="4">Pyruvate:ferredoxin oxidoreductase, beta subunit</fullName>
    </submittedName>
</protein>
<sequence length="306" mass="33184">MVGHQGITETFTLKSLTDEEYLLPGNAACPGCAAVMAMRIGLKALGPRTVLIVPACCMSVAQGHYPKTPSKVPVFNTAFAASAATASGIRAALEMKGITDVYVVCWAGDGGTADIGIQSLSGAAERGDDLIYICYDNEAYMNTGTQRSSSTSEGARTTTTITGKAERKKDVPGIMMAHRIPYVATACASYPLDFANKLRRAVSIKGTRYIHLLSPCPPGWRYPSEKTVEVGRLAVETGAWILYEWTGGRCRLTGPSSGLADRSRRRPLEEYLRIQGRFSEADPSKIEAMKKRIDEEWEMILELCKG</sequence>
<name>A0A3S3SSW9_METS7</name>
<dbReference type="InterPro" id="IPR011766">
    <property type="entry name" value="TPP_enzyme_TPP-bd"/>
</dbReference>
<feature type="compositionally biased region" description="Polar residues" evidence="2">
    <location>
        <begin position="145"/>
        <end position="162"/>
    </location>
</feature>